<dbReference type="AlphaFoldDB" id="A0A7R9BTB0"/>
<keyword evidence="1" id="KW-0175">Coiled coil</keyword>
<protein>
    <recommendedName>
        <fullName evidence="5">Endosome-associated-trafficking regulator 1</fullName>
    </recommendedName>
</protein>
<sequence length="367" mass="39977">MTDRVPLKDDSDEPPGERADDSGHQDRGDEKRGAKKTRDKSSKGSKEDNPLSFRQFLATGDNRSTGARPKSRPMAAPQQQQMPPSYPAQNGDSGHFVDSGLPDFLRDYMSPPGFEETAPQYVHPVDLTSDSRDAAATAADHHHHHHKREESVRDEDGGQNFASLSLPDFLSDGVLASAEAGAGSAAVAEPRRNEAEVQMLEVQSSEALRSELLHCRSLLDRERERTRMLEQKLERLRTGEYEESLRRAEIKLSETNSRAERAEKALADSELARRKLEKKLAAANEGGVGSSSNSSGVGSSCDYPQNLVLMRVRRAAAQLSLASEIAETSLGQLLSGVESLKTVADELRALNPDSDESSLGACGEKKS</sequence>
<keyword evidence="4" id="KW-1185">Reference proteome</keyword>
<proteinExistence type="predicted"/>
<gene>
    <name evidence="3" type="ORF">NMOB1V02_LOCUS7810</name>
</gene>
<organism evidence="3">
    <name type="scientific">Notodromas monacha</name>
    <dbReference type="NCBI Taxonomy" id="399045"/>
    <lineage>
        <taxon>Eukaryota</taxon>
        <taxon>Metazoa</taxon>
        <taxon>Ecdysozoa</taxon>
        <taxon>Arthropoda</taxon>
        <taxon>Crustacea</taxon>
        <taxon>Oligostraca</taxon>
        <taxon>Ostracoda</taxon>
        <taxon>Podocopa</taxon>
        <taxon>Podocopida</taxon>
        <taxon>Cypridocopina</taxon>
        <taxon>Cypridoidea</taxon>
        <taxon>Cyprididae</taxon>
        <taxon>Notodromas</taxon>
    </lineage>
</organism>
<dbReference type="EMBL" id="OA884006">
    <property type="protein sequence ID" value="CAD7280147.1"/>
    <property type="molecule type" value="Genomic_DNA"/>
</dbReference>
<accession>A0A7R9BTB0</accession>
<feature type="compositionally biased region" description="Basic and acidic residues" evidence="2">
    <location>
        <begin position="1"/>
        <end position="32"/>
    </location>
</feature>
<name>A0A7R9BTB0_9CRUS</name>
<evidence type="ECO:0000313" key="4">
    <source>
        <dbReference type="Proteomes" id="UP000678499"/>
    </source>
</evidence>
<feature type="region of interest" description="Disordered" evidence="2">
    <location>
        <begin position="1"/>
        <end position="118"/>
    </location>
</feature>
<feature type="compositionally biased region" description="Low complexity" evidence="2">
    <location>
        <begin position="73"/>
        <end position="89"/>
    </location>
</feature>
<evidence type="ECO:0000313" key="3">
    <source>
        <dbReference type="EMBL" id="CAD7280147.1"/>
    </source>
</evidence>
<reference evidence="3" key="1">
    <citation type="submission" date="2020-11" db="EMBL/GenBank/DDBJ databases">
        <authorList>
            <person name="Tran Van P."/>
        </authorList>
    </citation>
    <scope>NUCLEOTIDE SEQUENCE</scope>
</reference>
<feature type="compositionally biased region" description="Basic and acidic residues" evidence="2">
    <location>
        <begin position="39"/>
        <end position="49"/>
    </location>
</feature>
<evidence type="ECO:0000256" key="2">
    <source>
        <dbReference type="SAM" id="MobiDB-lite"/>
    </source>
</evidence>
<dbReference type="EMBL" id="CAJPEX010001969">
    <property type="protein sequence ID" value="CAG0920299.1"/>
    <property type="molecule type" value="Genomic_DNA"/>
</dbReference>
<feature type="region of interest" description="Disordered" evidence="2">
    <location>
        <begin position="132"/>
        <end position="164"/>
    </location>
</feature>
<dbReference type="Proteomes" id="UP000678499">
    <property type="component" value="Unassembled WGS sequence"/>
</dbReference>
<feature type="coiled-coil region" evidence="1">
    <location>
        <begin position="219"/>
        <end position="286"/>
    </location>
</feature>
<evidence type="ECO:0000256" key="1">
    <source>
        <dbReference type="SAM" id="Coils"/>
    </source>
</evidence>
<evidence type="ECO:0008006" key="5">
    <source>
        <dbReference type="Google" id="ProtNLM"/>
    </source>
</evidence>